<evidence type="ECO:0000313" key="6">
    <source>
        <dbReference type="EMBL" id="GLR67936.1"/>
    </source>
</evidence>
<comment type="similarity">
    <text evidence="1">Belongs to the glycosyltransferase 2 family.</text>
</comment>
<gene>
    <name evidence="6" type="ORF">GCM10010909_26170</name>
</gene>
<feature type="region of interest" description="Disordered" evidence="4">
    <location>
        <begin position="322"/>
        <end position="347"/>
    </location>
</feature>
<feature type="domain" description="Glycosyltransferase 2-like" evidence="5">
    <location>
        <begin position="14"/>
        <end position="124"/>
    </location>
</feature>
<comment type="caution">
    <text evidence="6">The sequence shown here is derived from an EMBL/GenBank/DDBJ whole genome shotgun (WGS) entry which is preliminary data.</text>
</comment>
<keyword evidence="3 6" id="KW-0808">Transferase</keyword>
<dbReference type="EMBL" id="BSOS01000073">
    <property type="protein sequence ID" value="GLR67936.1"/>
    <property type="molecule type" value="Genomic_DNA"/>
</dbReference>
<dbReference type="Gene3D" id="3.90.550.10">
    <property type="entry name" value="Spore Coat Polysaccharide Biosynthesis Protein SpsA, Chain A"/>
    <property type="match status" value="1"/>
</dbReference>
<dbReference type="RefSeq" id="WP_284258741.1">
    <property type="nucleotide sequence ID" value="NZ_BSOS01000073.1"/>
</dbReference>
<dbReference type="Pfam" id="PF00535">
    <property type="entry name" value="Glycos_transf_2"/>
    <property type="match status" value="1"/>
</dbReference>
<protein>
    <submittedName>
        <fullName evidence="6">Glycosyl transferase family 2</fullName>
    </submittedName>
</protein>
<dbReference type="InterPro" id="IPR050834">
    <property type="entry name" value="Glycosyltransf_2"/>
</dbReference>
<evidence type="ECO:0000256" key="2">
    <source>
        <dbReference type="ARBA" id="ARBA00022676"/>
    </source>
</evidence>
<dbReference type="PANTHER" id="PTHR43685:SF5">
    <property type="entry name" value="GLYCOSYLTRANSFERASE EPSE-RELATED"/>
    <property type="match status" value="1"/>
</dbReference>
<dbReference type="InterPro" id="IPR029044">
    <property type="entry name" value="Nucleotide-diphossugar_trans"/>
</dbReference>
<dbReference type="GO" id="GO:0016740">
    <property type="term" value="F:transferase activity"/>
    <property type="evidence" value="ECO:0007669"/>
    <property type="project" value="UniProtKB-KW"/>
</dbReference>
<keyword evidence="7" id="KW-1185">Reference proteome</keyword>
<keyword evidence="2" id="KW-0328">Glycosyltransferase</keyword>
<proteinExistence type="inferred from homology"/>
<sequence>MSRNSPASVRPTITILLSTYNGEQFLKAQLESFTAQRYTNWVLLWRDDGSSDATTAIMRDFTASNPGRCTQAASSGPHLGAAESFLTLLRESHGAEMVAFSDQDDVWLADKLQHAMESLRFAGNEPALYCARQYLVDAALRGTKLSALHDNTPGFPASLTQNIANGNTLVMNAPAATLVAALGRPEGTVHDWWSYIVVSACGGRIIYDQRPQVLYRLHKNNLIGSARPLPARALAAIRRGPKIFMTMMHRHADILASSANQLTPQARHDLKTIQSALQGGVIPRLAALRCTRFRRRTLLENLLFSLWFITEKPAATRAANNFGRMPGQIAPEPDDLRLNRPAIQSQT</sequence>
<dbReference type="PANTHER" id="PTHR43685">
    <property type="entry name" value="GLYCOSYLTRANSFERASE"/>
    <property type="match status" value="1"/>
</dbReference>
<dbReference type="InterPro" id="IPR001173">
    <property type="entry name" value="Glyco_trans_2-like"/>
</dbReference>
<reference evidence="7" key="1">
    <citation type="journal article" date="2019" name="Int. J. Syst. Evol. Microbiol.">
        <title>The Global Catalogue of Microorganisms (GCM) 10K type strain sequencing project: providing services to taxonomists for standard genome sequencing and annotation.</title>
        <authorList>
            <consortium name="The Broad Institute Genomics Platform"/>
            <consortium name="The Broad Institute Genome Sequencing Center for Infectious Disease"/>
            <person name="Wu L."/>
            <person name="Ma J."/>
        </authorList>
    </citation>
    <scope>NUCLEOTIDE SEQUENCE [LARGE SCALE GENOMIC DNA]</scope>
    <source>
        <strain evidence="7">NBRC 112502</strain>
    </source>
</reference>
<evidence type="ECO:0000256" key="4">
    <source>
        <dbReference type="SAM" id="MobiDB-lite"/>
    </source>
</evidence>
<name>A0ABQ6AAX4_9PROT</name>
<dbReference type="Proteomes" id="UP001156641">
    <property type="component" value="Unassembled WGS sequence"/>
</dbReference>
<accession>A0ABQ6AAX4</accession>
<organism evidence="6 7">
    <name type="scientific">Acidocella aquatica</name>
    <dbReference type="NCBI Taxonomy" id="1922313"/>
    <lineage>
        <taxon>Bacteria</taxon>
        <taxon>Pseudomonadati</taxon>
        <taxon>Pseudomonadota</taxon>
        <taxon>Alphaproteobacteria</taxon>
        <taxon>Acetobacterales</taxon>
        <taxon>Acidocellaceae</taxon>
        <taxon>Acidocella</taxon>
    </lineage>
</organism>
<evidence type="ECO:0000256" key="1">
    <source>
        <dbReference type="ARBA" id="ARBA00006739"/>
    </source>
</evidence>
<evidence type="ECO:0000256" key="3">
    <source>
        <dbReference type="ARBA" id="ARBA00022679"/>
    </source>
</evidence>
<evidence type="ECO:0000259" key="5">
    <source>
        <dbReference type="Pfam" id="PF00535"/>
    </source>
</evidence>
<dbReference type="SUPFAM" id="SSF53448">
    <property type="entry name" value="Nucleotide-diphospho-sugar transferases"/>
    <property type="match status" value="1"/>
</dbReference>
<evidence type="ECO:0000313" key="7">
    <source>
        <dbReference type="Proteomes" id="UP001156641"/>
    </source>
</evidence>